<evidence type="ECO:0000313" key="1">
    <source>
        <dbReference type="EMBL" id="GIQ69291.1"/>
    </source>
</evidence>
<protein>
    <recommendedName>
        <fullName evidence="3">Bacillithiol system redox-active protein YtxJ</fullName>
    </recommendedName>
</protein>
<dbReference type="AlphaFoldDB" id="A0A8J4M387"/>
<proteinExistence type="predicted"/>
<reference evidence="1" key="1">
    <citation type="submission" date="2021-04" db="EMBL/GenBank/DDBJ databases">
        <title>Draft genome sequence of Xylanibacillus composti strain K13.</title>
        <authorList>
            <person name="Uke A."/>
            <person name="Chhe C."/>
            <person name="Baramee S."/>
            <person name="Kosugi A."/>
        </authorList>
    </citation>
    <scope>NUCLEOTIDE SEQUENCE</scope>
    <source>
        <strain evidence="1">K13</strain>
    </source>
</reference>
<sequence>MAQYRELTSIEDWQRELAATDSKPLLVFKHSTVCPISAAAKEEFEAYVNDLKGSASEPEAVLVKVIESRPVSNQIADDLGVRHESPQLFYVRNGAASWHASHNAITYESIDSAVKNG</sequence>
<organism evidence="1 2">
    <name type="scientific">Xylanibacillus composti</name>
    <dbReference type="NCBI Taxonomy" id="1572762"/>
    <lineage>
        <taxon>Bacteria</taxon>
        <taxon>Bacillati</taxon>
        <taxon>Bacillota</taxon>
        <taxon>Bacilli</taxon>
        <taxon>Bacillales</taxon>
        <taxon>Paenibacillaceae</taxon>
        <taxon>Xylanibacillus</taxon>
    </lineage>
</organism>
<keyword evidence="2" id="KW-1185">Reference proteome</keyword>
<dbReference type="InterPro" id="IPR022551">
    <property type="entry name" value="BrxC"/>
</dbReference>
<dbReference type="SUPFAM" id="SSF52833">
    <property type="entry name" value="Thioredoxin-like"/>
    <property type="match status" value="1"/>
</dbReference>
<dbReference type="InterPro" id="IPR036249">
    <property type="entry name" value="Thioredoxin-like_sf"/>
</dbReference>
<comment type="caution">
    <text evidence="1">The sequence shown here is derived from an EMBL/GenBank/DDBJ whole genome shotgun (WGS) entry which is preliminary data.</text>
</comment>
<evidence type="ECO:0008006" key="3">
    <source>
        <dbReference type="Google" id="ProtNLM"/>
    </source>
</evidence>
<dbReference type="Gene3D" id="3.40.30.10">
    <property type="entry name" value="Glutaredoxin"/>
    <property type="match status" value="1"/>
</dbReference>
<dbReference type="NCBIfam" id="TIGR04019">
    <property type="entry name" value="B_thiol_YtxJ"/>
    <property type="match status" value="1"/>
</dbReference>
<evidence type="ECO:0000313" key="2">
    <source>
        <dbReference type="Proteomes" id="UP000677918"/>
    </source>
</evidence>
<dbReference type="EMBL" id="BOVK01000026">
    <property type="protein sequence ID" value="GIQ69291.1"/>
    <property type="molecule type" value="Genomic_DNA"/>
</dbReference>
<dbReference type="RefSeq" id="WP_213412094.1">
    <property type="nucleotide sequence ID" value="NZ_BOVK01000026.1"/>
</dbReference>
<dbReference type="Proteomes" id="UP000677918">
    <property type="component" value="Unassembled WGS sequence"/>
</dbReference>
<gene>
    <name evidence="1" type="primary">ytxJ</name>
    <name evidence="1" type="ORF">XYCOK13_21150</name>
</gene>
<dbReference type="Pfam" id="PF11009">
    <property type="entry name" value="BrxC"/>
    <property type="match status" value="1"/>
</dbReference>
<name>A0A8J4M387_9BACL</name>
<accession>A0A8J4M387</accession>